<feature type="region of interest" description="Disordered" evidence="3">
    <location>
        <begin position="523"/>
        <end position="569"/>
    </location>
</feature>
<name>A0AB34JSD2_PRYPA</name>
<evidence type="ECO:0000256" key="2">
    <source>
        <dbReference type="ARBA" id="ARBA00022737"/>
    </source>
</evidence>
<dbReference type="PANTHER" id="PTHR48051:SF1">
    <property type="entry name" value="RAS SUPPRESSOR PROTEIN 1"/>
    <property type="match status" value="1"/>
</dbReference>
<dbReference type="Proteomes" id="UP001515480">
    <property type="component" value="Unassembled WGS sequence"/>
</dbReference>
<evidence type="ECO:0000313" key="4">
    <source>
        <dbReference type="EMBL" id="KAL1524420.1"/>
    </source>
</evidence>
<evidence type="ECO:0000313" key="5">
    <source>
        <dbReference type="Proteomes" id="UP001515480"/>
    </source>
</evidence>
<dbReference type="InterPro" id="IPR032675">
    <property type="entry name" value="LRR_dom_sf"/>
</dbReference>
<keyword evidence="2" id="KW-0677">Repeat</keyword>
<dbReference type="InterPro" id="IPR001611">
    <property type="entry name" value="Leu-rich_rpt"/>
</dbReference>
<evidence type="ECO:0000256" key="3">
    <source>
        <dbReference type="SAM" id="MobiDB-lite"/>
    </source>
</evidence>
<dbReference type="SMART" id="SM00369">
    <property type="entry name" value="LRR_TYP"/>
    <property type="match status" value="5"/>
</dbReference>
<feature type="compositionally biased region" description="Low complexity" evidence="3">
    <location>
        <begin position="444"/>
        <end position="454"/>
    </location>
</feature>
<feature type="compositionally biased region" description="Polar residues" evidence="3">
    <location>
        <begin position="455"/>
        <end position="466"/>
    </location>
</feature>
<keyword evidence="1" id="KW-0433">Leucine-rich repeat</keyword>
<feature type="region of interest" description="Disordered" evidence="3">
    <location>
        <begin position="112"/>
        <end position="150"/>
    </location>
</feature>
<dbReference type="Gene3D" id="3.80.10.10">
    <property type="entry name" value="Ribonuclease Inhibitor"/>
    <property type="match status" value="1"/>
</dbReference>
<evidence type="ECO:0000256" key="1">
    <source>
        <dbReference type="ARBA" id="ARBA00022614"/>
    </source>
</evidence>
<dbReference type="EMBL" id="JBGBPQ010000005">
    <property type="protein sequence ID" value="KAL1524420.1"/>
    <property type="molecule type" value="Genomic_DNA"/>
</dbReference>
<gene>
    <name evidence="4" type="ORF">AB1Y20_019315</name>
</gene>
<sequence>MEAELWAVKAALAAAKAENEVLLRQLTRLCVYVEQTSGRDPVEIMHTDEFNPTADAQSSRAVAAAVAAGKAASAAGKVAKSLVLAPTPPPPAEEEGDDDSLYGWFSKKFLGAKQSSDESQQSPPPSGVEEEESDDEPLDPLFDDGEEELEDPDAFVCRADADDLRGLEDRLLRVEGVGTVRLNGGSLTRLPTAAPMWRLLSKSLTSLSINDNQVVELPAALGRCQLLRTLRLKNNLMRALPHPVLQLRYLRELDASQNRLSGLPDGFGSLRKLVRLFLSSNEITYLPASLGKLRRLQQMDLSDNALHELPYDLGKLISLRKLWLAKNSLQIFPQQLCALSSIQILDLTENMVTEIPKGVAFLPKLAQLALAGNPLIFPPLGVIEAGDTAAVEYLRRHRYSDLTSSKEGYSATLAASRERIHSKIRGELDPVSNDEPEVNRIRSRSMSSSSLQRSTLVTPDPSSTKMPTERLKLVSQRFPQAPWEQPEVDDPQGTTPQSSRAAVSSENSSFHLLDKSAMSACLTSDESAVKSNDSGVEATESKHRASTGTAVSSADKSRRPPRDTSGFFS</sequence>
<reference evidence="4 5" key="1">
    <citation type="journal article" date="2024" name="Science">
        <title>Giant polyketide synthase enzymes in the biosynthesis of giant marine polyether toxins.</title>
        <authorList>
            <person name="Fallon T.R."/>
            <person name="Shende V.V."/>
            <person name="Wierzbicki I.H."/>
            <person name="Pendleton A.L."/>
            <person name="Watervoot N.F."/>
            <person name="Auber R.P."/>
            <person name="Gonzalez D.J."/>
            <person name="Wisecaver J.H."/>
            <person name="Moore B.S."/>
        </authorList>
    </citation>
    <scope>NUCLEOTIDE SEQUENCE [LARGE SCALE GENOMIC DNA]</scope>
    <source>
        <strain evidence="4 5">12B1</strain>
    </source>
</reference>
<feature type="compositionally biased region" description="Acidic residues" evidence="3">
    <location>
        <begin position="128"/>
        <end position="150"/>
    </location>
</feature>
<dbReference type="Pfam" id="PF13855">
    <property type="entry name" value="LRR_8"/>
    <property type="match status" value="1"/>
</dbReference>
<feature type="compositionally biased region" description="Low complexity" evidence="3">
    <location>
        <begin position="498"/>
        <end position="509"/>
    </location>
</feature>
<feature type="region of interest" description="Disordered" evidence="3">
    <location>
        <begin position="482"/>
        <end position="509"/>
    </location>
</feature>
<feature type="compositionally biased region" description="Polar residues" evidence="3">
    <location>
        <begin position="523"/>
        <end position="534"/>
    </location>
</feature>
<dbReference type="GO" id="GO:0005737">
    <property type="term" value="C:cytoplasm"/>
    <property type="evidence" value="ECO:0007669"/>
    <property type="project" value="TreeGrafter"/>
</dbReference>
<dbReference type="InterPro" id="IPR003591">
    <property type="entry name" value="Leu-rich_rpt_typical-subtyp"/>
</dbReference>
<organism evidence="4 5">
    <name type="scientific">Prymnesium parvum</name>
    <name type="common">Toxic golden alga</name>
    <dbReference type="NCBI Taxonomy" id="97485"/>
    <lineage>
        <taxon>Eukaryota</taxon>
        <taxon>Haptista</taxon>
        <taxon>Haptophyta</taxon>
        <taxon>Prymnesiophyceae</taxon>
        <taxon>Prymnesiales</taxon>
        <taxon>Prymnesiaceae</taxon>
        <taxon>Prymnesium</taxon>
    </lineage>
</organism>
<accession>A0AB34JSD2</accession>
<dbReference type="SUPFAM" id="SSF52058">
    <property type="entry name" value="L domain-like"/>
    <property type="match status" value="1"/>
</dbReference>
<feature type="region of interest" description="Disordered" evidence="3">
    <location>
        <begin position="424"/>
        <end position="467"/>
    </location>
</feature>
<protein>
    <submittedName>
        <fullName evidence="4">Uncharacterized protein</fullName>
    </submittedName>
</protein>
<proteinExistence type="predicted"/>
<dbReference type="PANTHER" id="PTHR48051">
    <property type="match status" value="1"/>
</dbReference>
<keyword evidence="5" id="KW-1185">Reference proteome</keyword>
<comment type="caution">
    <text evidence="4">The sequence shown here is derived from an EMBL/GenBank/DDBJ whole genome shotgun (WGS) entry which is preliminary data.</text>
</comment>
<dbReference type="InterPro" id="IPR050216">
    <property type="entry name" value="LRR_domain-containing"/>
</dbReference>
<dbReference type="AlphaFoldDB" id="A0AB34JSD2"/>